<feature type="non-terminal residue" evidence="1">
    <location>
        <position position="47"/>
    </location>
</feature>
<evidence type="ECO:0000313" key="2">
    <source>
        <dbReference type="Proteomes" id="UP000485058"/>
    </source>
</evidence>
<gene>
    <name evidence="1" type="ORF">HaLaN_29521</name>
</gene>
<proteinExistence type="predicted"/>
<reference evidence="1 2" key="1">
    <citation type="submission" date="2020-02" db="EMBL/GenBank/DDBJ databases">
        <title>Draft genome sequence of Haematococcus lacustris strain NIES-144.</title>
        <authorList>
            <person name="Morimoto D."/>
            <person name="Nakagawa S."/>
            <person name="Yoshida T."/>
            <person name="Sawayama S."/>
        </authorList>
    </citation>
    <scope>NUCLEOTIDE SEQUENCE [LARGE SCALE GENOMIC DNA]</scope>
    <source>
        <strain evidence="1 2">NIES-144</strain>
    </source>
</reference>
<comment type="caution">
    <text evidence="1">The sequence shown here is derived from an EMBL/GenBank/DDBJ whole genome shotgun (WGS) entry which is preliminary data.</text>
</comment>
<name>A0A6A0AF01_HAELA</name>
<feature type="non-terminal residue" evidence="1">
    <location>
        <position position="1"/>
    </location>
</feature>
<dbReference type="EMBL" id="BLLF01005034">
    <property type="protein sequence ID" value="GFH30634.1"/>
    <property type="molecule type" value="Genomic_DNA"/>
</dbReference>
<evidence type="ECO:0000313" key="1">
    <source>
        <dbReference type="EMBL" id="GFH30634.1"/>
    </source>
</evidence>
<keyword evidence="2" id="KW-1185">Reference proteome</keyword>
<organism evidence="1 2">
    <name type="scientific">Haematococcus lacustris</name>
    <name type="common">Green alga</name>
    <name type="synonym">Haematococcus pluvialis</name>
    <dbReference type="NCBI Taxonomy" id="44745"/>
    <lineage>
        <taxon>Eukaryota</taxon>
        <taxon>Viridiplantae</taxon>
        <taxon>Chlorophyta</taxon>
        <taxon>core chlorophytes</taxon>
        <taxon>Chlorophyceae</taxon>
        <taxon>CS clade</taxon>
        <taxon>Chlamydomonadales</taxon>
        <taxon>Haematococcaceae</taxon>
        <taxon>Haematococcus</taxon>
    </lineage>
</organism>
<dbReference type="AlphaFoldDB" id="A0A6A0AF01"/>
<dbReference type="Proteomes" id="UP000485058">
    <property type="component" value="Unassembled WGS sequence"/>
</dbReference>
<protein>
    <submittedName>
        <fullName evidence="1">Uncharacterized protein</fullName>
    </submittedName>
</protein>
<sequence length="47" mass="5137">MRASGSRLLARRRRWCLTWAAAGASRIRALPSPTLTSSRLILVGQDG</sequence>
<accession>A0A6A0AF01</accession>